<evidence type="ECO:0000313" key="1">
    <source>
        <dbReference type="EMBL" id="GAV05150.1"/>
    </source>
</evidence>
<evidence type="ECO:0000313" key="2">
    <source>
        <dbReference type="Proteomes" id="UP000186922"/>
    </source>
</evidence>
<accession>A0A1D1VUI7</accession>
<dbReference type="Proteomes" id="UP000186922">
    <property type="component" value="Unassembled WGS sequence"/>
</dbReference>
<comment type="caution">
    <text evidence="1">The sequence shown here is derived from an EMBL/GenBank/DDBJ whole genome shotgun (WGS) entry which is preliminary data.</text>
</comment>
<dbReference type="EMBL" id="BDGG01000011">
    <property type="protein sequence ID" value="GAV05150.1"/>
    <property type="molecule type" value="Genomic_DNA"/>
</dbReference>
<gene>
    <name evidence="1" type="primary">RvY_15323</name>
    <name evidence="1" type="synonym">RvY_15323.1</name>
    <name evidence="1" type="ORF">RvY_15323-1</name>
</gene>
<dbReference type="AlphaFoldDB" id="A0A1D1VUI7"/>
<name>A0A1D1VUI7_RAMVA</name>
<reference evidence="1 2" key="1">
    <citation type="journal article" date="2016" name="Nat. Commun.">
        <title>Extremotolerant tardigrade genome and improved radiotolerance of human cultured cells by tardigrade-unique protein.</title>
        <authorList>
            <person name="Hashimoto T."/>
            <person name="Horikawa D.D."/>
            <person name="Saito Y."/>
            <person name="Kuwahara H."/>
            <person name="Kozuka-Hata H."/>
            <person name="Shin-I T."/>
            <person name="Minakuchi Y."/>
            <person name="Ohishi K."/>
            <person name="Motoyama A."/>
            <person name="Aizu T."/>
            <person name="Enomoto A."/>
            <person name="Kondo K."/>
            <person name="Tanaka S."/>
            <person name="Hara Y."/>
            <person name="Koshikawa S."/>
            <person name="Sagara H."/>
            <person name="Miura T."/>
            <person name="Yokobori S."/>
            <person name="Miyagawa K."/>
            <person name="Suzuki Y."/>
            <person name="Kubo T."/>
            <person name="Oyama M."/>
            <person name="Kohara Y."/>
            <person name="Fujiyama A."/>
            <person name="Arakawa K."/>
            <person name="Katayama T."/>
            <person name="Toyoda A."/>
            <person name="Kunieda T."/>
        </authorList>
    </citation>
    <scope>NUCLEOTIDE SEQUENCE [LARGE SCALE GENOMIC DNA]</scope>
    <source>
        <strain evidence="1 2">YOKOZUNA-1</strain>
    </source>
</reference>
<proteinExistence type="predicted"/>
<organism evidence="1 2">
    <name type="scientific">Ramazzottius varieornatus</name>
    <name type="common">Water bear</name>
    <name type="synonym">Tardigrade</name>
    <dbReference type="NCBI Taxonomy" id="947166"/>
    <lineage>
        <taxon>Eukaryota</taxon>
        <taxon>Metazoa</taxon>
        <taxon>Ecdysozoa</taxon>
        <taxon>Tardigrada</taxon>
        <taxon>Eutardigrada</taxon>
        <taxon>Parachela</taxon>
        <taxon>Hypsibioidea</taxon>
        <taxon>Ramazzottiidae</taxon>
        <taxon>Ramazzottius</taxon>
    </lineage>
</organism>
<sequence>MMFGCAKNPASDEKALDGSVFELTLQRAYGFVDREILRKLCDKGIYQLTNPGDTKSLLQSIRQSQTKCMFLMDRDYGSVFDDFEHLQLYLDNDCTLGVVVEALVLMLKFTASSRAVKNFSKSVRKLSETQTFCIGSITNETFVQGLQKEVNEVGRRDTILYQRLVYHLQATCALMTLSHLFDCVIKLYNNCHKMDGLNAEELESHLHKEAESCLQTAGKFLQGLTMVVKFPMRESDAPRTATVYSKLPQNLSSYAETSASETGTLNTKARDCHSTNQQVTSGRLQLGNKSALACFSARADCEKLATIYSMVIGKEAVDFSWKAFGHTATFTSRSIKDGTREHWFGSIRSEAVGAWEAFGHTATSTFGSINDGTREHRFGSIRSEAVGAWEAFGHTATSTFGSINDGTREHRFGSIRSGDVGAWNFTSVYGKHVFCDPFQHYMATLCYKKLVDEKLLIQVLSEQPDDKLLPIYKNEAICRIRGVKN</sequence>
<keyword evidence="2" id="KW-1185">Reference proteome</keyword>
<protein>
    <submittedName>
        <fullName evidence="1">Uncharacterized protein</fullName>
    </submittedName>
</protein>